<sequence length="59" mass="6442">MQTERRLRMPVPAPHVAGAWKAVAEAAVGTHVLTLAWALRPCYQHLMSIAAIIICCITC</sequence>
<proteinExistence type="predicted"/>
<name>X7ENF6_9RHOB</name>
<dbReference type="STRING" id="1449350.OCH239_01530"/>
<keyword evidence="2" id="KW-1185">Reference proteome</keyword>
<dbReference type="AlphaFoldDB" id="X7ENF6"/>
<accession>X7ENF6</accession>
<organism evidence="1 2">
    <name type="scientific">Roseivivax halodurans JCM 10272</name>
    <dbReference type="NCBI Taxonomy" id="1449350"/>
    <lineage>
        <taxon>Bacteria</taxon>
        <taxon>Pseudomonadati</taxon>
        <taxon>Pseudomonadota</taxon>
        <taxon>Alphaproteobacteria</taxon>
        <taxon>Rhodobacterales</taxon>
        <taxon>Roseobacteraceae</taxon>
        <taxon>Roseivivax</taxon>
    </lineage>
</organism>
<dbReference type="EMBL" id="JALZ01000001">
    <property type="protein sequence ID" value="ETX16731.1"/>
    <property type="molecule type" value="Genomic_DNA"/>
</dbReference>
<gene>
    <name evidence="1" type="ORF">OCH239_01530</name>
</gene>
<reference evidence="1 2" key="1">
    <citation type="submission" date="2014-01" db="EMBL/GenBank/DDBJ databases">
        <title>Roseivivax halodurans JCM 10272 Genome Sequencing.</title>
        <authorList>
            <person name="Lai Q."/>
            <person name="Li G."/>
            <person name="Shao Z."/>
        </authorList>
    </citation>
    <scope>NUCLEOTIDE SEQUENCE [LARGE SCALE GENOMIC DNA]</scope>
    <source>
        <strain evidence="1 2">JCM 10272</strain>
    </source>
</reference>
<protein>
    <submittedName>
        <fullName evidence="1">Uncharacterized protein</fullName>
    </submittedName>
</protein>
<comment type="caution">
    <text evidence="1">The sequence shown here is derived from an EMBL/GenBank/DDBJ whole genome shotgun (WGS) entry which is preliminary data.</text>
</comment>
<evidence type="ECO:0000313" key="1">
    <source>
        <dbReference type="EMBL" id="ETX16731.1"/>
    </source>
</evidence>
<dbReference type="Proteomes" id="UP000022447">
    <property type="component" value="Unassembled WGS sequence"/>
</dbReference>
<evidence type="ECO:0000313" key="2">
    <source>
        <dbReference type="Proteomes" id="UP000022447"/>
    </source>
</evidence>